<dbReference type="InterPro" id="IPR031888">
    <property type="entry name" value="DUF5068"/>
</dbReference>
<dbReference type="PROSITE" id="PS51257">
    <property type="entry name" value="PROKAR_LIPOPROTEIN"/>
    <property type="match status" value="1"/>
</dbReference>
<evidence type="ECO:0000313" key="5">
    <source>
        <dbReference type="EMBL" id="WEY82921.1"/>
    </source>
</evidence>
<dbReference type="RefSeq" id="WP_208556775.1">
    <property type="nucleotide sequence ID" value="NZ_JAGFPW010000026.1"/>
</dbReference>
<keyword evidence="3" id="KW-0732">Signal</keyword>
<name>A0A8I2BAV3_BACIU</name>
<dbReference type="EMBL" id="JAGFPW010000026">
    <property type="protein sequence ID" value="MBO3796485.1"/>
    <property type="molecule type" value="Genomic_DNA"/>
</dbReference>
<feature type="region of interest" description="Disordered" evidence="2">
    <location>
        <begin position="152"/>
        <end position="189"/>
    </location>
</feature>
<dbReference type="AlphaFoldDB" id="A0A8I2BAV3"/>
<feature type="signal peptide" evidence="3">
    <location>
        <begin position="1"/>
        <end position="19"/>
    </location>
</feature>
<feature type="chain" id="PRO_5039708195" evidence="3">
    <location>
        <begin position="20"/>
        <end position="415"/>
    </location>
</feature>
<dbReference type="EMBL" id="CP120574">
    <property type="protein sequence ID" value="WEY82921.1"/>
    <property type="molecule type" value="Genomic_DNA"/>
</dbReference>
<evidence type="ECO:0000313" key="6">
    <source>
        <dbReference type="Proteomes" id="UP000665181"/>
    </source>
</evidence>
<feature type="compositionally biased region" description="Polar residues" evidence="2">
    <location>
        <begin position="50"/>
        <end position="70"/>
    </location>
</feature>
<reference evidence="4" key="1">
    <citation type="submission" date="2021-03" db="EMBL/GenBank/DDBJ databases">
        <title>Isolation of Bacillus subtilis from fermented food sample.</title>
        <authorList>
            <person name="Lakshmanan V."/>
            <person name="Athira K."/>
            <person name="Rajagopal K."/>
        </authorList>
    </citation>
    <scope>NUCLEOTIDE SEQUENCE</scope>
    <source>
        <strain evidence="4">S1</strain>
    </source>
</reference>
<keyword evidence="5" id="KW-0614">Plasmid</keyword>
<proteinExistence type="predicted"/>
<keyword evidence="1" id="KW-0175">Coiled coil</keyword>
<geneLocation type="plasmid" evidence="5 7">
    <name>unnamed1</name>
</geneLocation>
<evidence type="ECO:0000313" key="4">
    <source>
        <dbReference type="EMBL" id="MBO3796485.1"/>
    </source>
</evidence>
<dbReference type="Proteomes" id="UP001214898">
    <property type="component" value="Plasmid unnamed1"/>
</dbReference>
<sequence>MKKKIGLISVISTALILSACGSHEGSQSIDTKKKAATTTESKENESKASFSDTEGSNSSKSAETESINGVLNPYIQESTKGQTEVIFDNTNPNINIDFDGFKFDVSQYQVVHVKNAQNEPYSFDGNKEGYVITLKTSINNKSGGKAYFNNPALQGKDEYDTTEPDVSLLEEKDKVKPEKKGTPSDPAYYEKNETKTGFIQYELSKEEFDTLVKEKTKLVVSNASKDSMMRQHLGEKQIIDFPLSGRSESKQQADSKFYQDQINKKNIAEKQLLQLLDNLNEKKTENNIDLTMNGLQFTKLTPTESFKRSFTGFDNEDIVALTVKIMVKNGQKESLPIDQFSAFLDTDKMHYLNQDSLESDSGKVEPGKTGEKYLVFLLKKSEYEKNNKFTLRIRHIQGNKIDALNNKEVTFNISK</sequence>
<protein>
    <submittedName>
        <fullName evidence="4">DUF5068 domain-containing protein</fullName>
    </submittedName>
</protein>
<dbReference type="Proteomes" id="UP000665181">
    <property type="component" value="Unassembled WGS sequence"/>
</dbReference>
<evidence type="ECO:0000256" key="2">
    <source>
        <dbReference type="SAM" id="MobiDB-lite"/>
    </source>
</evidence>
<feature type="coiled-coil region" evidence="1">
    <location>
        <begin position="258"/>
        <end position="285"/>
    </location>
</feature>
<dbReference type="Pfam" id="PF16781">
    <property type="entry name" value="DUF5068"/>
    <property type="match status" value="1"/>
</dbReference>
<evidence type="ECO:0000313" key="7">
    <source>
        <dbReference type="Proteomes" id="UP001214898"/>
    </source>
</evidence>
<evidence type="ECO:0000256" key="3">
    <source>
        <dbReference type="SAM" id="SignalP"/>
    </source>
</evidence>
<feature type="compositionally biased region" description="Basic and acidic residues" evidence="2">
    <location>
        <begin position="169"/>
        <end position="189"/>
    </location>
</feature>
<dbReference type="Gene3D" id="2.60.40.4170">
    <property type="match status" value="1"/>
</dbReference>
<gene>
    <name evidence="4" type="ORF">J5227_19750</name>
    <name evidence="5" type="ORF">P5633_00225</name>
</gene>
<accession>A0A8I2BAV3</accession>
<reference evidence="5" key="2">
    <citation type="submission" date="2023-03" db="EMBL/GenBank/DDBJ databases">
        <title>Complete genome sequences of 52 Bacillus and Priestia strains isolated from West-African fermentations and 26 reference strains from the DSMZ collection.</title>
        <authorList>
            <person name="Wiedenbein E.S."/>
            <person name="Canoy T.S."/>
            <person name="Hui Y."/>
            <person name="Parkouda C."/>
            <person name="Dawende C."/>
            <person name="Ametefe E."/>
            <person name="Jespersen L."/>
            <person name="Nielsen D.S."/>
        </authorList>
    </citation>
    <scope>NUCLEOTIDE SEQUENCE</scope>
    <source>
        <strain evidence="5">PRO56</strain>
        <plasmid evidence="5">unnamed1</plasmid>
    </source>
</reference>
<organism evidence="4 6">
    <name type="scientific">Bacillus subtilis</name>
    <dbReference type="NCBI Taxonomy" id="1423"/>
    <lineage>
        <taxon>Bacteria</taxon>
        <taxon>Bacillati</taxon>
        <taxon>Bacillota</taxon>
        <taxon>Bacilli</taxon>
        <taxon>Bacillales</taxon>
        <taxon>Bacillaceae</taxon>
        <taxon>Bacillus</taxon>
    </lineage>
</organism>
<evidence type="ECO:0000256" key="1">
    <source>
        <dbReference type="SAM" id="Coils"/>
    </source>
</evidence>
<feature type="region of interest" description="Disordered" evidence="2">
    <location>
        <begin position="24"/>
        <end position="70"/>
    </location>
</feature>